<comment type="similarity">
    <text evidence="1">Belongs to the ATP-dependent AMP-binding enzyme family.</text>
</comment>
<keyword evidence="2" id="KW-0436">Ligase</keyword>
<evidence type="ECO:0000313" key="7">
    <source>
        <dbReference type="Proteomes" id="UP000015105"/>
    </source>
</evidence>
<reference evidence="7" key="1">
    <citation type="journal article" date="2014" name="Science">
        <title>Ancient hybridizations among the ancestral genomes of bread wheat.</title>
        <authorList>
            <consortium name="International Wheat Genome Sequencing Consortium,"/>
            <person name="Marcussen T."/>
            <person name="Sandve S.R."/>
            <person name="Heier L."/>
            <person name="Spannagl M."/>
            <person name="Pfeifer M."/>
            <person name="Jakobsen K.S."/>
            <person name="Wulff B.B."/>
            <person name="Steuernagel B."/>
            <person name="Mayer K.F."/>
            <person name="Olsen O.A."/>
        </authorList>
    </citation>
    <scope>NUCLEOTIDE SEQUENCE [LARGE SCALE GENOMIC DNA]</scope>
    <source>
        <strain evidence="7">cv. AL8/78</strain>
    </source>
</reference>
<name>A0A453G4A4_AEGTS</name>
<keyword evidence="3" id="KW-0547">Nucleotide-binding</keyword>
<evidence type="ECO:0000256" key="4">
    <source>
        <dbReference type="ARBA" id="ARBA00022840"/>
    </source>
</evidence>
<dbReference type="GO" id="GO:0016405">
    <property type="term" value="F:CoA-ligase activity"/>
    <property type="evidence" value="ECO:0007669"/>
    <property type="project" value="UniProtKB-ARBA"/>
</dbReference>
<dbReference type="AlphaFoldDB" id="A0A453G4A4"/>
<dbReference type="InterPro" id="IPR025110">
    <property type="entry name" value="AMP-bd_C"/>
</dbReference>
<dbReference type="Proteomes" id="UP000015105">
    <property type="component" value="Chromosome 3D"/>
</dbReference>
<dbReference type="SUPFAM" id="SSF56801">
    <property type="entry name" value="Acetyl-CoA synthetase-like"/>
    <property type="match status" value="1"/>
</dbReference>
<proteinExistence type="inferred from homology"/>
<dbReference type="EnsemblPlants" id="AET3Gv20878200.7">
    <property type="protein sequence ID" value="AET3Gv20878200.7"/>
    <property type="gene ID" value="AET3Gv20878200"/>
</dbReference>
<dbReference type="Gene3D" id="3.30.300.30">
    <property type="match status" value="1"/>
</dbReference>
<evidence type="ECO:0000313" key="6">
    <source>
        <dbReference type="EnsemblPlants" id="AET3Gv20878200.7"/>
    </source>
</evidence>
<evidence type="ECO:0000259" key="5">
    <source>
        <dbReference type="Pfam" id="PF13193"/>
    </source>
</evidence>
<reference evidence="7" key="2">
    <citation type="journal article" date="2017" name="Nat. Plants">
        <title>The Aegilops tauschii genome reveals multiple impacts of transposons.</title>
        <authorList>
            <person name="Zhao G."/>
            <person name="Zou C."/>
            <person name="Li K."/>
            <person name="Wang K."/>
            <person name="Li T."/>
            <person name="Gao L."/>
            <person name="Zhang X."/>
            <person name="Wang H."/>
            <person name="Yang Z."/>
            <person name="Liu X."/>
            <person name="Jiang W."/>
            <person name="Mao L."/>
            <person name="Kong X."/>
            <person name="Jiao Y."/>
            <person name="Jia J."/>
        </authorList>
    </citation>
    <scope>NUCLEOTIDE SEQUENCE [LARGE SCALE GENOMIC DNA]</scope>
    <source>
        <strain evidence="7">cv. AL8/78</strain>
    </source>
</reference>
<dbReference type="Gramene" id="AET3Gv20878200.7">
    <property type="protein sequence ID" value="AET3Gv20878200.7"/>
    <property type="gene ID" value="AET3Gv20878200"/>
</dbReference>
<dbReference type="PANTHER" id="PTHR24096:SF251">
    <property type="entry name" value="4-COUMARATE--COA LIGASE-LIKE 9"/>
    <property type="match status" value="1"/>
</dbReference>
<dbReference type="GO" id="GO:0005524">
    <property type="term" value="F:ATP binding"/>
    <property type="evidence" value="ECO:0007669"/>
    <property type="project" value="UniProtKB-KW"/>
</dbReference>
<dbReference type="InterPro" id="IPR045851">
    <property type="entry name" value="AMP-bd_C_sf"/>
</dbReference>
<keyword evidence="7" id="KW-1185">Reference proteome</keyword>
<reference evidence="6" key="4">
    <citation type="submission" date="2019-03" db="UniProtKB">
        <authorList>
            <consortium name="EnsemblPlants"/>
        </authorList>
    </citation>
    <scope>IDENTIFICATION</scope>
</reference>
<dbReference type="PANTHER" id="PTHR24096">
    <property type="entry name" value="LONG-CHAIN-FATTY-ACID--COA LIGASE"/>
    <property type="match status" value="1"/>
</dbReference>
<organism evidence="6 7">
    <name type="scientific">Aegilops tauschii subsp. strangulata</name>
    <name type="common">Goatgrass</name>
    <dbReference type="NCBI Taxonomy" id="200361"/>
    <lineage>
        <taxon>Eukaryota</taxon>
        <taxon>Viridiplantae</taxon>
        <taxon>Streptophyta</taxon>
        <taxon>Embryophyta</taxon>
        <taxon>Tracheophyta</taxon>
        <taxon>Spermatophyta</taxon>
        <taxon>Magnoliopsida</taxon>
        <taxon>Liliopsida</taxon>
        <taxon>Poales</taxon>
        <taxon>Poaceae</taxon>
        <taxon>BOP clade</taxon>
        <taxon>Pooideae</taxon>
        <taxon>Triticodae</taxon>
        <taxon>Triticeae</taxon>
        <taxon>Triticinae</taxon>
        <taxon>Aegilops</taxon>
    </lineage>
</organism>
<dbReference type="GO" id="GO:0016878">
    <property type="term" value="F:acid-thiol ligase activity"/>
    <property type="evidence" value="ECO:0007669"/>
    <property type="project" value="UniProtKB-ARBA"/>
</dbReference>
<reference evidence="6" key="5">
    <citation type="journal article" date="2021" name="G3 (Bethesda)">
        <title>Aegilops tauschii genome assembly Aet v5.0 features greater sequence contiguity and improved annotation.</title>
        <authorList>
            <person name="Wang L."/>
            <person name="Zhu T."/>
            <person name="Rodriguez J.C."/>
            <person name="Deal K.R."/>
            <person name="Dubcovsky J."/>
            <person name="McGuire P.E."/>
            <person name="Lux T."/>
            <person name="Spannagl M."/>
            <person name="Mayer K.F.X."/>
            <person name="Baldrich P."/>
            <person name="Meyers B.C."/>
            <person name="Huo N."/>
            <person name="Gu Y.Q."/>
            <person name="Zhou H."/>
            <person name="Devos K.M."/>
            <person name="Bennetzen J.L."/>
            <person name="Unver T."/>
            <person name="Budak H."/>
            <person name="Gulick P.J."/>
            <person name="Galiba G."/>
            <person name="Kalapos B."/>
            <person name="Nelson D.R."/>
            <person name="Li P."/>
            <person name="You F.M."/>
            <person name="Luo M.C."/>
            <person name="Dvorak J."/>
        </authorList>
    </citation>
    <scope>NUCLEOTIDE SEQUENCE [LARGE SCALE GENOMIC DNA]</scope>
    <source>
        <strain evidence="6">cv. AL8/78</strain>
    </source>
</reference>
<evidence type="ECO:0000256" key="1">
    <source>
        <dbReference type="ARBA" id="ARBA00006432"/>
    </source>
</evidence>
<evidence type="ECO:0000256" key="2">
    <source>
        <dbReference type="ARBA" id="ARBA00022598"/>
    </source>
</evidence>
<dbReference type="Pfam" id="PF13193">
    <property type="entry name" value="AMP-binding_C"/>
    <property type="match status" value="1"/>
</dbReference>
<sequence length="76" mass="8489">RYPDEDAGQLPMAFIVRQPGSNLTRQQVIDYVAKHVAPYKKVRRVAFVNAIPKSPAGKILRRELVQQALSMGASKL</sequence>
<reference evidence="6" key="3">
    <citation type="journal article" date="2017" name="Nature">
        <title>Genome sequence of the progenitor of the wheat D genome Aegilops tauschii.</title>
        <authorList>
            <person name="Luo M.C."/>
            <person name="Gu Y.Q."/>
            <person name="Puiu D."/>
            <person name="Wang H."/>
            <person name="Twardziok S.O."/>
            <person name="Deal K.R."/>
            <person name="Huo N."/>
            <person name="Zhu T."/>
            <person name="Wang L."/>
            <person name="Wang Y."/>
            <person name="McGuire P.E."/>
            <person name="Liu S."/>
            <person name="Long H."/>
            <person name="Ramasamy R.K."/>
            <person name="Rodriguez J.C."/>
            <person name="Van S.L."/>
            <person name="Yuan L."/>
            <person name="Wang Z."/>
            <person name="Xia Z."/>
            <person name="Xiao L."/>
            <person name="Anderson O.D."/>
            <person name="Ouyang S."/>
            <person name="Liang Y."/>
            <person name="Zimin A.V."/>
            <person name="Pertea G."/>
            <person name="Qi P."/>
            <person name="Bennetzen J.L."/>
            <person name="Dai X."/>
            <person name="Dawson M.W."/>
            <person name="Muller H.G."/>
            <person name="Kugler K."/>
            <person name="Rivarola-Duarte L."/>
            <person name="Spannagl M."/>
            <person name="Mayer K.F.X."/>
            <person name="Lu F.H."/>
            <person name="Bevan M.W."/>
            <person name="Leroy P."/>
            <person name="Li P."/>
            <person name="You F.M."/>
            <person name="Sun Q."/>
            <person name="Liu Z."/>
            <person name="Lyons E."/>
            <person name="Wicker T."/>
            <person name="Salzberg S.L."/>
            <person name="Devos K.M."/>
            <person name="Dvorak J."/>
        </authorList>
    </citation>
    <scope>NUCLEOTIDE SEQUENCE [LARGE SCALE GENOMIC DNA]</scope>
    <source>
        <strain evidence="6">cv. AL8/78</strain>
    </source>
</reference>
<protein>
    <recommendedName>
        <fullName evidence="5">AMP-binding enzyme C-terminal domain-containing protein</fullName>
    </recommendedName>
</protein>
<evidence type="ECO:0000256" key="3">
    <source>
        <dbReference type="ARBA" id="ARBA00022741"/>
    </source>
</evidence>
<keyword evidence="4" id="KW-0067">ATP-binding</keyword>
<feature type="domain" description="AMP-binding enzyme C-terminal" evidence="5">
    <location>
        <begin position="3"/>
        <end position="58"/>
    </location>
</feature>
<accession>A0A453G4A4</accession>